<reference evidence="4 5" key="1">
    <citation type="submission" date="2022-04" db="EMBL/GenBank/DDBJ databases">
        <title>Positive selection, recombination, and allopatry shape intraspecific diversity of widespread and dominant cyanobacteria.</title>
        <authorList>
            <person name="Wei J."/>
            <person name="Shu W."/>
            <person name="Hu C."/>
        </authorList>
    </citation>
    <scope>NUCLEOTIDE SEQUENCE [LARGE SCALE GENOMIC DNA]</scope>
    <source>
        <strain evidence="4 5">GB2-A4</strain>
    </source>
</reference>
<accession>A0ABV0J8W9</accession>
<dbReference type="Proteomes" id="UP001464891">
    <property type="component" value="Unassembled WGS sequence"/>
</dbReference>
<dbReference type="PRINTS" id="PR00625">
    <property type="entry name" value="JDOMAIN"/>
</dbReference>
<evidence type="ECO:0000256" key="1">
    <source>
        <dbReference type="PROSITE-ProRule" id="PRU00339"/>
    </source>
</evidence>
<dbReference type="PROSITE" id="PS50076">
    <property type="entry name" value="DNAJ_2"/>
    <property type="match status" value="1"/>
</dbReference>
<dbReference type="CDD" id="cd06257">
    <property type="entry name" value="DnaJ"/>
    <property type="match status" value="1"/>
</dbReference>
<evidence type="ECO:0000313" key="4">
    <source>
        <dbReference type="EMBL" id="MEP0818236.1"/>
    </source>
</evidence>
<dbReference type="SUPFAM" id="SSF48452">
    <property type="entry name" value="TPR-like"/>
    <property type="match status" value="1"/>
</dbReference>
<evidence type="ECO:0000259" key="3">
    <source>
        <dbReference type="PROSITE" id="PS50076"/>
    </source>
</evidence>
<dbReference type="SUPFAM" id="SSF46565">
    <property type="entry name" value="Chaperone J-domain"/>
    <property type="match status" value="1"/>
</dbReference>
<feature type="repeat" description="TPR" evidence="1">
    <location>
        <begin position="169"/>
        <end position="202"/>
    </location>
</feature>
<dbReference type="InterPro" id="IPR001623">
    <property type="entry name" value="DnaJ_domain"/>
</dbReference>
<dbReference type="InterPro" id="IPR050817">
    <property type="entry name" value="DjlA_DnaK_co-chaperone"/>
</dbReference>
<protein>
    <submittedName>
        <fullName evidence="4">DnaJ domain-containing protein</fullName>
    </submittedName>
</protein>
<dbReference type="Gene3D" id="1.10.287.110">
    <property type="entry name" value="DnaJ domain"/>
    <property type="match status" value="1"/>
</dbReference>
<evidence type="ECO:0000256" key="2">
    <source>
        <dbReference type="SAM" id="MobiDB-lite"/>
    </source>
</evidence>
<dbReference type="InterPro" id="IPR036869">
    <property type="entry name" value="J_dom_sf"/>
</dbReference>
<keyword evidence="5" id="KW-1185">Reference proteome</keyword>
<feature type="compositionally biased region" description="Low complexity" evidence="2">
    <location>
        <begin position="74"/>
        <end position="85"/>
    </location>
</feature>
<dbReference type="RefSeq" id="WP_190441608.1">
    <property type="nucleotide sequence ID" value="NZ_JAMPKM010000008.1"/>
</dbReference>
<dbReference type="PROSITE" id="PS50005">
    <property type="entry name" value="TPR"/>
    <property type="match status" value="1"/>
</dbReference>
<dbReference type="EMBL" id="JAMPKM010000008">
    <property type="protein sequence ID" value="MEP0818236.1"/>
    <property type="molecule type" value="Genomic_DNA"/>
</dbReference>
<dbReference type="Pfam" id="PF00226">
    <property type="entry name" value="DnaJ"/>
    <property type="match status" value="1"/>
</dbReference>
<dbReference type="InterPro" id="IPR019734">
    <property type="entry name" value="TPR_rpt"/>
</dbReference>
<dbReference type="PANTHER" id="PTHR24074">
    <property type="entry name" value="CO-CHAPERONE PROTEIN DJLA"/>
    <property type="match status" value="1"/>
</dbReference>
<dbReference type="InterPro" id="IPR011990">
    <property type="entry name" value="TPR-like_helical_dom_sf"/>
</dbReference>
<dbReference type="SMART" id="SM00271">
    <property type="entry name" value="DnaJ"/>
    <property type="match status" value="1"/>
</dbReference>
<proteinExistence type="predicted"/>
<dbReference type="Gene3D" id="1.25.40.10">
    <property type="entry name" value="Tetratricopeptide repeat domain"/>
    <property type="match status" value="1"/>
</dbReference>
<gene>
    <name evidence="4" type="ORF">NC998_14140</name>
</gene>
<evidence type="ECO:0000313" key="5">
    <source>
        <dbReference type="Proteomes" id="UP001464891"/>
    </source>
</evidence>
<organism evidence="4 5">
    <name type="scientific">Trichocoleus desertorum GB2-A4</name>
    <dbReference type="NCBI Taxonomy" id="2933944"/>
    <lineage>
        <taxon>Bacteria</taxon>
        <taxon>Bacillati</taxon>
        <taxon>Cyanobacteriota</taxon>
        <taxon>Cyanophyceae</taxon>
        <taxon>Leptolyngbyales</taxon>
        <taxon>Trichocoleusaceae</taxon>
        <taxon>Trichocoleus</taxon>
    </lineage>
</organism>
<keyword evidence="1" id="KW-0802">TPR repeat</keyword>
<sequence>MNVADCYRLLGLRSGASFAEIKASYRRLARQYHPDVNPGDQRAKEKFIELTAAYKLLLTTVKSSEGQASQSQGTASNAAATSPSTKSPPPTPKVTVKRATSETQVKVTKKQPGVEFNPQLSETEQKLKQRVYEQLQQLLRDQRFPKAVTIVEGLAQRIPQDPEVRQWQAIVYQRLGRHLVSQKQLDKARIYLKKALRTDPHNRSLWAEVERDFRRIEQML</sequence>
<feature type="domain" description="J" evidence="3">
    <location>
        <begin position="5"/>
        <end position="62"/>
    </location>
</feature>
<dbReference type="SMART" id="SM00028">
    <property type="entry name" value="TPR"/>
    <property type="match status" value="1"/>
</dbReference>
<comment type="caution">
    <text evidence="4">The sequence shown here is derived from an EMBL/GenBank/DDBJ whole genome shotgun (WGS) entry which is preliminary data.</text>
</comment>
<feature type="region of interest" description="Disordered" evidence="2">
    <location>
        <begin position="66"/>
        <end position="110"/>
    </location>
</feature>
<name>A0ABV0J8W9_9CYAN</name>